<accession>X1GU55</accession>
<dbReference type="SUPFAM" id="SSF51430">
    <property type="entry name" value="NAD(P)-linked oxidoreductase"/>
    <property type="match status" value="1"/>
</dbReference>
<sequence>RQIILKKALEWGINCWDTAHNYAGGNSELGIGKYLSKNPQSRKKLFIVSKASFAGTVADVENRLQTSLKRMNTNYIDLYFGVHFMSNPAQLTDELKQWARNAKKRKLISFFGFSTHSNTAQCLAAAAKLDWIDVITTRYSFRTMKDARMQDAVEACHKTGIGLIAIKTLGLGQRGPRGGPRAEEEKKLLRHFVKRGFTEGQAKIKFVLEDKRFSSACVGMENINLLYSNIAAVQDETKLTQADIEAFKEYATATCSGYCAGCAYICDSALRKSARGRLTAESIGLP</sequence>
<evidence type="ECO:0000313" key="2">
    <source>
        <dbReference type="EMBL" id="GAH60702.1"/>
    </source>
</evidence>
<feature type="non-terminal residue" evidence="2">
    <location>
        <position position="286"/>
    </location>
</feature>
<name>X1GU55_9ZZZZ</name>
<dbReference type="Pfam" id="PF00248">
    <property type="entry name" value="Aldo_ket_red"/>
    <property type="match status" value="1"/>
</dbReference>
<dbReference type="InterPro" id="IPR036812">
    <property type="entry name" value="NAD(P)_OxRdtase_dom_sf"/>
</dbReference>
<dbReference type="PANTHER" id="PTHR43312">
    <property type="entry name" value="D-THREO-ALDOSE 1-DEHYDROGENASE"/>
    <property type="match status" value="1"/>
</dbReference>
<feature type="domain" description="NADP-dependent oxidoreductase" evidence="1">
    <location>
        <begin position="4"/>
        <end position="249"/>
    </location>
</feature>
<reference evidence="2" key="1">
    <citation type="journal article" date="2014" name="Front. Microbiol.">
        <title>High frequency of phylogenetically diverse reductive dehalogenase-homologous genes in deep subseafloor sedimentary metagenomes.</title>
        <authorList>
            <person name="Kawai M."/>
            <person name="Futagami T."/>
            <person name="Toyoda A."/>
            <person name="Takaki Y."/>
            <person name="Nishi S."/>
            <person name="Hori S."/>
            <person name="Arai W."/>
            <person name="Tsubouchi T."/>
            <person name="Morono Y."/>
            <person name="Uchiyama I."/>
            <person name="Ito T."/>
            <person name="Fujiyama A."/>
            <person name="Inagaki F."/>
            <person name="Takami H."/>
        </authorList>
    </citation>
    <scope>NUCLEOTIDE SEQUENCE</scope>
    <source>
        <strain evidence="2">Expedition CK06-06</strain>
    </source>
</reference>
<organism evidence="2">
    <name type="scientific">marine sediment metagenome</name>
    <dbReference type="NCBI Taxonomy" id="412755"/>
    <lineage>
        <taxon>unclassified sequences</taxon>
        <taxon>metagenomes</taxon>
        <taxon>ecological metagenomes</taxon>
    </lineage>
</organism>
<dbReference type="AlphaFoldDB" id="X1GU55"/>
<dbReference type="PANTHER" id="PTHR43312:SF1">
    <property type="entry name" value="NADP-DEPENDENT OXIDOREDUCTASE DOMAIN-CONTAINING PROTEIN"/>
    <property type="match status" value="1"/>
</dbReference>
<protein>
    <recommendedName>
        <fullName evidence="1">NADP-dependent oxidoreductase domain-containing protein</fullName>
    </recommendedName>
</protein>
<evidence type="ECO:0000259" key="1">
    <source>
        <dbReference type="Pfam" id="PF00248"/>
    </source>
</evidence>
<proteinExistence type="predicted"/>
<dbReference type="InterPro" id="IPR053135">
    <property type="entry name" value="AKR2_Oxidoreductase"/>
</dbReference>
<dbReference type="Gene3D" id="3.20.20.100">
    <property type="entry name" value="NADP-dependent oxidoreductase domain"/>
    <property type="match status" value="1"/>
</dbReference>
<dbReference type="EMBL" id="BARU01020165">
    <property type="protein sequence ID" value="GAH60702.1"/>
    <property type="molecule type" value="Genomic_DNA"/>
</dbReference>
<feature type="non-terminal residue" evidence="2">
    <location>
        <position position="1"/>
    </location>
</feature>
<comment type="caution">
    <text evidence="2">The sequence shown here is derived from an EMBL/GenBank/DDBJ whole genome shotgun (WGS) entry which is preliminary data.</text>
</comment>
<dbReference type="InterPro" id="IPR023210">
    <property type="entry name" value="NADP_OxRdtase_dom"/>
</dbReference>
<gene>
    <name evidence="2" type="ORF">S03H2_33149</name>
</gene>